<dbReference type="InterPro" id="IPR039425">
    <property type="entry name" value="RNA_pol_sigma-70-like"/>
</dbReference>
<protein>
    <recommendedName>
        <fullName evidence="6">RNA polymerase sigma factor</fullName>
    </recommendedName>
</protein>
<dbReference type="InterPro" id="IPR007627">
    <property type="entry name" value="RNA_pol_sigma70_r2"/>
</dbReference>
<evidence type="ECO:0000259" key="8">
    <source>
        <dbReference type="Pfam" id="PF08281"/>
    </source>
</evidence>
<organism evidence="9 10">
    <name type="scientific">Paenibacillus aquistagni</name>
    <dbReference type="NCBI Taxonomy" id="1852522"/>
    <lineage>
        <taxon>Bacteria</taxon>
        <taxon>Bacillati</taxon>
        <taxon>Bacillota</taxon>
        <taxon>Bacilli</taxon>
        <taxon>Bacillales</taxon>
        <taxon>Paenibacillaceae</taxon>
        <taxon>Paenibacillus</taxon>
    </lineage>
</organism>
<sequence>MSMYQTYYKLVYPDVYRILQDPWIAEDVIQEAFLKALMNMNRLRHEAALTSWFRQIAKHQAFDYLRRSRKHRSMIPLHANTTPDNDFSASCEYSDVSQFIENKLRNESLLLSLSKLRPQDQNLIKLHYFEDKSYKEIAQELQLTEQIISQRLARARKKLRQSFTKAWPL</sequence>
<evidence type="ECO:0000256" key="4">
    <source>
        <dbReference type="ARBA" id="ARBA00023125"/>
    </source>
</evidence>
<dbReference type="OrthoDB" id="2657224at2"/>
<keyword evidence="10" id="KW-1185">Reference proteome</keyword>
<dbReference type="GO" id="GO:0016987">
    <property type="term" value="F:sigma factor activity"/>
    <property type="evidence" value="ECO:0007669"/>
    <property type="project" value="UniProtKB-KW"/>
</dbReference>
<keyword evidence="3 6" id="KW-0731">Sigma factor</keyword>
<dbReference type="InterPro" id="IPR036388">
    <property type="entry name" value="WH-like_DNA-bd_sf"/>
</dbReference>
<dbReference type="PANTHER" id="PTHR43133:SF46">
    <property type="entry name" value="RNA POLYMERASE SIGMA-70 FACTOR ECF SUBFAMILY"/>
    <property type="match status" value="1"/>
</dbReference>
<dbReference type="EMBL" id="FXAZ01000008">
    <property type="protein sequence ID" value="SMG57543.1"/>
    <property type="molecule type" value="Genomic_DNA"/>
</dbReference>
<name>A0A1X7LW80_9BACL</name>
<dbReference type="InterPro" id="IPR013249">
    <property type="entry name" value="RNA_pol_sigma70_r4_t2"/>
</dbReference>
<proteinExistence type="inferred from homology"/>
<gene>
    <name evidence="9" type="ORF">SAMN06295960_4474</name>
</gene>
<dbReference type="CDD" id="cd06171">
    <property type="entry name" value="Sigma70_r4"/>
    <property type="match status" value="1"/>
</dbReference>
<evidence type="ECO:0000256" key="6">
    <source>
        <dbReference type="RuleBase" id="RU000716"/>
    </source>
</evidence>
<evidence type="ECO:0000256" key="2">
    <source>
        <dbReference type="ARBA" id="ARBA00023015"/>
    </source>
</evidence>
<dbReference type="Pfam" id="PF04542">
    <property type="entry name" value="Sigma70_r2"/>
    <property type="match status" value="1"/>
</dbReference>
<dbReference type="AlphaFoldDB" id="A0A1X7LW80"/>
<dbReference type="Gene3D" id="1.10.1740.10">
    <property type="match status" value="1"/>
</dbReference>
<dbReference type="GO" id="GO:0006352">
    <property type="term" value="P:DNA-templated transcription initiation"/>
    <property type="evidence" value="ECO:0007669"/>
    <property type="project" value="InterPro"/>
</dbReference>
<dbReference type="RefSeq" id="WP_139829203.1">
    <property type="nucleotide sequence ID" value="NZ_FXAZ01000008.1"/>
</dbReference>
<dbReference type="SUPFAM" id="SSF88946">
    <property type="entry name" value="Sigma2 domain of RNA polymerase sigma factors"/>
    <property type="match status" value="1"/>
</dbReference>
<evidence type="ECO:0000313" key="9">
    <source>
        <dbReference type="EMBL" id="SMG57543.1"/>
    </source>
</evidence>
<evidence type="ECO:0000259" key="7">
    <source>
        <dbReference type="Pfam" id="PF04542"/>
    </source>
</evidence>
<evidence type="ECO:0000256" key="5">
    <source>
        <dbReference type="ARBA" id="ARBA00023163"/>
    </source>
</evidence>
<dbReference type="GO" id="GO:0003677">
    <property type="term" value="F:DNA binding"/>
    <property type="evidence" value="ECO:0007669"/>
    <property type="project" value="UniProtKB-KW"/>
</dbReference>
<feature type="domain" description="RNA polymerase sigma-70 region 2" evidence="7">
    <location>
        <begin position="3"/>
        <end position="70"/>
    </location>
</feature>
<feature type="domain" description="RNA polymerase sigma factor 70 region 4 type 2" evidence="8">
    <location>
        <begin position="108"/>
        <end position="159"/>
    </location>
</feature>
<dbReference type="Pfam" id="PF08281">
    <property type="entry name" value="Sigma70_r4_2"/>
    <property type="match status" value="1"/>
</dbReference>
<dbReference type="NCBIfam" id="TIGR02937">
    <property type="entry name" value="sigma70-ECF"/>
    <property type="match status" value="1"/>
</dbReference>
<evidence type="ECO:0000313" key="10">
    <source>
        <dbReference type="Proteomes" id="UP000193834"/>
    </source>
</evidence>
<keyword evidence="5 6" id="KW-0804">Transcription</keyword>
<dbReference type="SUPFAM" id="SSF88659">
    <property type="entry name" value="Sigma3 and sigma4 domains of RNA polymerase sigma factors"/>
    <property type="match status" value="1"/>
</dbReference>
<evidence type="ECO:0000256" key="1">
    <source>
        <dbReference type="ARBA" id="ARBA00010641"/>
    </source>
</evidence>
<dbReference type="InterPro" id="IPR000838">
    <property type="entry name" value="RNA_pol_sigma70_ECF_CS"/>
</dbReference>
<reference evidence="9 10" key="1">
    <citation type="submission" date="2017-04" db="EMBL/GenBank/DDBJ databases">
        <authorList>
            <person name="Afonso C.L."/>
            <person name="Miller P.J."/>
            <person name="Scott M.A."/>
            <person name="Spackman E."/>
            <person name="Goraichik I."/>
            <person name="Dimitrov K.M."/>
            <person name="Suarez D.L."/>
            <person name="Swayne D.E."/>
        </authorList>
    </citation>
    <scope>NUCLEOTIDE SEQUENCE [LARGE SCALE GENOMIC DNA]</scope>
    <source>
        <strain evidence="9 10">11</strain>
    </source>
</reference>
<dbReference type="Proteomes" id="UP000193834">
    <property type="component" value="Unassembled WGS sequence"/>
</dbReference>
<dbReference type="PANTHER" id="PTHR43133">
    <property type="entry name" value="RNA POLYMERASE ECF-TYPE SIGMA FACTO"/>
    <property type="match status" value="1"/>
</dbReference>
<comment type="similarity">
    <text evidence="1 6">Belongs to the sigma-70 factor family. ECF subfamily.</text>
</comment>
<dbReference type="STRING" id="1852522.SAMN06295960_4474"/>
<dbReference type="InterPro" id="IPR014284">
    <property type="entry name" value="RNA_pol_sigma-70_dom"/>
</dbReference>
<dbReference type="GO" id="GO:0006950">
    <property type="term" value="P:response to stress"/>
    <property type="evidence" value="ECO:0007669"/>
    <property type="project" value="UniProtKB-ARBA"/>
</dbReference>
<dbReference type="InterPro" id="IPR013325">
    <property type="entry name" value="RNA_pol_sigma_r2"/>
</dbReference>
<dbReference type="PROSITE" id="PS01063">
    <property type="entry name" value="SIGMA70_ECF"/>
    <property type="match status" value="1"/>
</dbReference>
<dbReference type="Gene3D" id="1.10.10.10">
    <property type="entry name" value="Winged helix-like DNA-binding domain superfamily/Winged helix DNA-binding domain"/>
    <property type="match status" value="1"/>
</dbReference>
<keyword evidence="4 6" id="KW-0238">DNA-binding</keyword>
<accession>A0A1X7LW80</accession>
<dbReference type="InterPro" id="IPR013324">
    <property type="entry name" value="RNA_pol_sigma_r3/r4-like"/>
</dbReference>
<evidence type="ECO:0000256" key="3">
    <source>
        <dbReference type="ARBA" id="ARBA00023082"/>
    </source>
</evidence>
<keyword evidence="2 6" id="KW-0805">Transcription regulation</keyword>